<accession>A0A080YWX2</accession>
<dbReference type="Proteomes" id="UP000028582">
    <property type="component" value="Unassembled WGS sequence"/>
</dbReference>
<gene>
    <name evidence="1" type="ORF">F444_22737</name>
</gene>
<dbReference type="AlphaFoldDB" id="A0A080YWX2"/>
<evidence type="ECO:0000313" key="1">
    <source>
        <dbReference type="EMBL" id="ETO58883.1"/>
    </source>
</evidence>
<evidence type="ECO:0000313" key="2">
    <source>
        <dbReference type="Proteomes" id="UP000028582"/>
    </source>
</evidence>
<organism evidence="1 2">
    <name type="scientific">Phytophthora nicotianae P1976</name>
    <dbReference type="NCBI Taxonomy" id="1317066"/>
    <lineage>
        <taxon>Eukaryota</taxon>
        <taxon>Sar</taxon>
        <taxon>Stramenopiles</taxon>
        <taxon>Oomycota</taxon>
        <taxon>Peronosporomycetes</taxon>
        <taxon>Peronosporales</taxon>
        <taxon>Peronosporaceae</taxon>
        <taxon>Phytophthora</taxon>
    </lineage>
</organism>
<comment type="caution">
    <text evidence="1">The sequence shown here is derived from an EMBL/GenBank/DDBJ whole genome shotgun (WGS) entry which is preliminary data.</text>
</comment>
<protein>
    <submittedName>
        <fullName evidence="1">Uncharacterized protein</fullName>
    </submittedName>
</protein>
<dbReference type="EMBL" id="ANJA01004650">
    <property type="protein sequence ID" value="ETO58883.1"/>
    <property type="molecule type" value="Genomic_DNA"/>
</dbReference>
<reference evidence="1 2" key="1">
    <citation type="submission" date="2013-11" db="EMBL/GenBank/DDBJ databases">
        <title>The Genome Sequence of Phytophthora parasitica P1976.</title>
        <authorList>
            <consortium name="The Broad Institute Genomics Platform"/>
            <person name="Russ C."/>
            <person name="Tyler B."/>
            <person name="Panabieres F."/>
            <person name="Shan W."/>
            <person name="Tripathy S."/>
            <person name="Grunwald N."/>
            <person name="Machado M."/>
            <person name="Johnson C.S."/>
            <person name="Walker B."/>
            <person name="Young S."/>
            <person name="Zeng Q."/>
            <person name="Gargeya S."/>
            <person name="Fitzgerald M."/>
            <person name="Haas B."/>
            <person name="Abouelleil A."/>
            <person name="Allen A.W."/>
            <person name="Alvarado L."/>
            <person name="Arachchi H.M."/>
            <person name="Berlin A.M."/>
            <person name="Chapman S.B."/>
            <person name="Gainer-Dewar J."/>
            <person name="Goldberg J."/>
            <person name="Griggs A."/>
            <person name="Gujja S."/>
            <person name="Hansen M."/>
            <person name="Howarth C."/>
            <person name="Imamovic A."/>
            <person name="Ireland A."/>
            <person name="Larimer J."/>
            <person name="McCowan C."/>
            <person name="Murphy C."/>
            <person name="Pearson M."/>
            <person name="Poon T.W."/>
            <person name="Priest M."/>
            <person name="Roberts A."/>
            <person name="Saif S."/>
            <person name="Shea T."/>
            <person name="Sisk P."/>
            <person name="Sykes S."/>
            <person name="Wortman J."/>
            <person name="Nusbaum C."/>
            <person name="Birren B."/>
        </authorList>
    </citation>
    <scope>NUCLEOTIDE SEQUENCE [LARGE SCALE GENOMIC DNA]</scope>
    <source>
        <strain evidence="1 2">P1976</strain>
    </source>
</reference>
<name>A0A080YWX2_PHYNI</name>
<sequence length="62" mass="6334">MEQGRQRLVLGVASKHESFMATMATSVRLSSSGHALVTANVVGDIGEDATVLVEGALGLPPA</sequence>
<proteinExistence type="predicted"/>